<proteinExistence type="inferred from homology"/>
<gene>
    <name evidence="10" type="ORF">WG78_14820</name>
</gene>
<name>A0A0N0GMP3_9NEIS</name>
<dbReference type="RefSeq" id="WP_053938602.1">
    <property type="nucleotide sequence ID" value="NZ_LAQT01000011.1"/>
</dbReference>
<accession>A0A0N0GMP3</accession>
<dbReference type="SUPFAM" id="SSF54534">
    <property type="entry name" value="FKBP-like"/>
    <property type="match status" value="1"/>
</dbReference>
<feature type="chain" id="PRO_5007778778" description="peptidylprolyl isomerase" evidence="8">
    <location>
        <begin position="23"/>
        <end position="260"/>
    </location>
</feature>
<evidence type="ECO:0000256" key="8">
    <source>
        <dbReference type="SAM" id="SignalP"/>
    </source>
</evidence>
<evidence type="ECO:0000256" key="5">
    <source>
        <dbReference type="ARBA" id="ARBA00023110"/>
    </source>
</evidence>
<dbReference type="STRING" id="857265.WG78_14820"/>
<dbReference type="Pfam" id="PF00639">
    <property type="entry name" value="Rotamase"/>
    <property type="match status" value="1"/>
</dbReference>
<dbReference type="InterPro" id="IPR046357">
    <property type="entry name" value="PPIase_dom_sf"/>
</dbReference>
<dbReference type="InterPro" id="IPR050245">
    <property type="entry name" value="PrsA_foldase"/>
</dbReference>
<comment type="caution">
    <text evidence="10">The sequence shown here is derived from an EMBL/GenBank/DDBJ whole genome shotgun (WGS) entry which is preliminary data.</text>
</comment>
<dbReference type="PATRIC" id="fig|857265.3.peg.3048"/>
<reference evidence="10 11" key="1">
    <citation type="submission" date="2015-07" db="EMBL/GenBank/DDBJ databases">
        <title>Draft genome sequence of the Amantichitinum ursilacus IGB-41, a new chitin-degrading bacterium.</title>
        <authorList>
            <person name="Kirstahler P."/>
            <person name="Guenther M."/>
            <person name="Grumaz C."/>
            <person name="Rupp S."/>
            <person name="Zibek S."/>
            <person name="Sohn K."/>
        </authorList>
    </citation>
    <scope>NUCLEOTIDE SEQUENCE [LARGE SCALE GENOMIC DNA]</scope>
    <source>
        <strain evidence="10 11">IGB-41</strain>
    </source>
</reference>
<evidence type="ECO:0000256" key="1">
    <source>
        <dbReference type="ARBA" id="ARBA00000971"/>
    </source>
</evidence>
<dbReference type="PANTHER" id="PTHR47245:SF1">
    <property type="entry name" value="FOLDASE PROTEIN PRSA"/>
    <property type="match status" value="1"/>
</dbReference>
<feature type="domain" description="PpiC" evidence="9">
    <location>
        <begin position="130"/>
        <end position="221"/>
    </location>
</feature>
<dbReference type="PROSITE" id="PS50198">
    <property type="entry name" value="PPIC_PPIASE_2"/>
    <property type="match status" value="1"/>
</dbReference>
<keyword evidence="6 7" id="KW-0413">Isomerase</keyword>
<keyword evidence="11" id="KW-1185">Reference proteome</keyword>
<comment type="catalytic activity">
    <reaction evidence="1">
        <text>[protein]-peptidylproline (omega=180) = [protein]-peptidylproline (omega=0)</text>
        <dbReference type="Rhea" id="RHEA:16237"/>
        <dbReference type="Rhea" id="RHEA-COMP:10747"/>
        <dbReference type="Rhea" id="RHEA-COMP:10748"/>
        <dbReference type="ChEBI" id="CHEBI:83833"/>
        <dbReference type="ChEBI" id="CHEBI:83834"/>
        <dbReference type="EC" id="5.2.1.8"/>
    </reaction>
</comment>
<evidence type="ECO:0000259" key="9">
    <source>
        <dbReference type="PROSITE" id="PS50198"/>
    </source>
</evidence>
<evidence type="ECO:0000256" key="3">
    <source>
        <dbReference type="ARBA" id="ARBA00013194"/>
    </source>
</evidence>
<feature type="signal peptide" evidence="8">
    <location>
        <begin position="1"/>
        <end position="22"/>
    </location>
</feature>
<dbReference type="AlphaFoldDB" id="A0A0N0GMP3"/>
<evidence type="ECO:0000256" key="4">
    <source>
        <dbReference type="ARBA" id="ARBA00022729"/>
    </source>
</evidence>
<dbReference type="PANTHER" id="PTHR47245">
    <property type="entry name" value="PEPTIDYLPROLYL ISOMERASE"/>
    <property type="match status" value="1"/>
</dbReference>
<dbReference type="InterPro" id="IPR000297">
    <property type="entry name" value="PPIase_PpiC"/>
</dbReference>
<evidence type="ECO:0000256" key="7">
    <source>
        <dbReference type="PROSITE-ProRule" id="PRU00278"/>
    </source>
</evidence>
<sequence>MRSTKKIAFALIGGLISVSAFADGPVATVNGVAIPQSKMDMIVKQLAERGQKDSPELRDRIKQQLINNEVIYQDAVKKGTDKSADVQAQLEAAKQQIVIGTYINNWVKANPIAAADEQKEYDRVKASQSGKEYHARHILVKTEAEANAIIADLKKGKKFDDIAKAKSLDKGSAANGGDLGWADPNNFVPEFSSALTKLQKGKMTETPVKTQFGYHIIKLDDVRDAKGPSFEEVKGEIEQQMQRQRVQKLVDDLRAKATVQ</sequence>
<evidence type="ECO:0000256" key="6">
    <source>
        <dbReference type="ARBA" id="ARBA00023235"/>
    </source>
</evidence>
<dbReference type="EC" id="5.2.1.8" evidence="3"/>
<keyword evidence="5 7" id="KW-0697">Rotamase</keyword>
<dbReference type="EMBL" id="LAQT01000011">
    <property type="protein sequence ID" value="KPC51949.1"/>
    <property type="molecule type" value="Genomic_DNA"/>
</dbReference>
<dbReference type="Gene3D" id="3.10.50.40">
    <property type="match status" value="1"/>
</dbReference>
<organism evidence="10 11">
    <name type="scientific">Amantichitinum ursilacus</name>
    <dbReference type="NCBI Taxonomy" id="857265"/>
    <lineage>
        <taxon>Bacteria</taxon>
        <taxon>Pseudomonadati</taxon>
        <taxon>Pseudomonadota</taxon>
        <taxon>Betaproteobacteria</taxon>
        <taxon>Neisseriales</taxon>
        <taxon>Chitinibacteraceae</taxon>
        <taxon>Amantichitinum</taxon>
    </lineage>
</organism>
<comment type="similarity">
    <text evidence="2">Belongs to the PpiC/parvulin rotamase family.</text>
</comment>
<dbReference type="SUPFAM" id="SSF109998">
    <property type="entry name" value="Triger factor/SurA peptide-binding domain-like"/>
    <property type="match status" value="1"/>
</dbReference>
<evidence type="ECO:0000313" key="11">
    <source>
        <dbReference type="Proteomes" id="UP000037939"/>
    </source>
</evidence>
<dbReference type="InterPro" id="IPR027304">
    <property type="entry name" value="Trigger_fact/SurA_dom_sf"/>
</dbReference>
<dbReference type="OrthoDB" id="14196at2"/>
<dbReference type="GO" id="GO:0003755">
    <property type="term" value="F:peptidyl-prolyl cis-trans isomerase activity"/>
    <property type="evidence" value="ECO:0007669"/>
    <property type="project" value="UniProtKB-KW"/>
</dbReference>
<dbReference type="Proteomes" id="UP000037939">
    <property type="component" value="Unassembled WGS sequence"/>
</dbReference>
<keyword evidence="4 8" id="KW-0732">Signal</keyword>
<protein>
    <recommendedName>
        <fullName evidence="3">peptidylprolyl isomerase</fullName>
        <ecNumber evidence="3">5.2.1.8</ecNumber>
    </recommendedName>
</protein>
<dbReference type="Gene3D" id="1.10.8.1040">
    <property type="match status" value="1"/>
</dbReference>
<evidence type="ECO:0000256" key="2">
    <source>
        <dbReference type="ARBA" id="ARBA00007656"/>
    </source>
</evidence>
<evidence type="ECO:0000313" key="10">
    <source>
        <dbReference type="EMBL" id="KPC51949.1"/>
    </source>
</evidence>